<reference evidence="3" key="1">
    <citation type="journal article" date="2014" name="Int. J. Syst. Evol. Microbiol.">
        <title>Complete genome sequence of Corynebacterium casei LMG S-19264T (=DSM 44701T), isolated from a smear-ripened cheese.</title>
        <authorList>
            <consortium name="US DOE Joint Genome Institute (JGI-PGF)"/>
            <person name="Walter F."/>
            <person name="Albersmeier A."/>
            <person name="Kalinowski J."/>
            <person name="Ruckert C."/>
        </authorList>
    </citation>
    <scope>NUCLEOTIDE SEQUENCE</scope>
    <source>
        <strain evidence="3">KCTC 12988</strain>
    </source>
</reference>
<dbReference type="Gene3D" id="3.40.50.880">
    <property type="match status" value="1"/>
</dbReference>
<dbReference type="PANTHER" id="PTHR40469">
    <property type="entry name" value="SECRETED GLYCOSYL HYDROLASE"/>
    <property type="match status" value="1"/>
</dbReference>
<dbReference type="RefSeq" id="WP_189570388.1">
    <property type="nucleotide sequence ID" value="NZ_BMXI01000010.1"/>
</dbReference>
<keyword evidence="1" id="KW-0732">Signal</keyword>
<dbReference type="Pfam" id="PF06283">
    <property type="entry name" value="ThuA"/>
    <property type="match status" value="1"/>
</dbReference>
<proteinExistence type="predicted"/>
<keyword evidence="4" id="KW-1185">Reference proteome</keyword>
<dbReference type="PANTHER" id="PTHR40469:SF2">
    <property type="entry name" value="GALACTOSE-BINDING DOMAIN-LIKE SUPERFAMILY PROTEIN"/>
    <property type="match status" value="1"/>
</dbReference>
<dbReference type="AlphaFoldDB" id="A0A918TUH2"/>
<evidence type="ECO:0000313" key="4">
    <source>
        <dbReference type="Proteomes" id="UP000644507"/>
    </source>
</evidence>
<dbReference type="EMBL" id="BMXI01000010">
    <property type="protein sequence ID" value="GHC57159.1"/>
    <property type="molecule type" value="Genomic_DNA"/>
</dbReference>
<feature type="signal peptide" evidence="1">
    <location>
        <begin position="1"/>
        <end position="23"/>
    </location>
</feature>
<comment type="caution">
    <text evidence="3">The sequence shown here is derived from an EMBL/GenBank/DDBJ whole genome shotgun (WGS) entry which is preliminary data.</text>
</comment>
<accession>A0A918TUH2</accession>
<gene>
    <name evidence="3" type="ORF">GCM10007100_25060</name>
</gene>
<feature type="chain" id="PRO_5038078767" description="ThuA-like domain-containing protein" evidence="1">
    <location>
        <begin position="24"/>
        <end position="328"/>
    </location>
</feature>
<evidence type="ECO:0000313" key="3">
    <source>
        <dbReference type="EMBL" id="GHC57159.1"/>
    </source>
</evidence>
<dbReference type="SUPFAM" id="SSF52317">
    <property type="entry name" value="Class I glutamine amidotransferase-like"/>
    <property type="match status" value="1"/>
</dbReference>
<dbReference type="Proteomes" id="UP000644507">
    <property type="component" value="Unassembled WGS sequence"/>
</dbReference>
<organism evidence="3 4">
    <name type="scientific">Roseibacillus persicicus</name>
    <dbReference type="NCBI Taxonomy" id="454148"/>
    <lineage>
        <taxon>Bacteria</taxon>
        <taxon>Pseudomonadati</taxon>
        <taxon>Verrucomicrobiota</taxon>
        <taxon>Verrucomicrobiia</taxon>
        <taxon>Verrucomicrobiales</taxon>
        <taxon>Verrucomicrobiaceae</taxon>
        <taxon>Roseibacillus</taxon>
    </lineage>
</organism>
<sequence length="328" mass="36462">MKITRISLLLTLPSLLLPLQAQTVDWNPSHDEPAPKESSLSAIENALPDQPIVEPTAKRRLLVYSATSGFRHGCIPVGKVALERLGESTGAYEAVVSDDLKNFEPEALQTFDTVLMFNTTGDVFMPNAKSQRKKFSDEQWKQLQEQNDRLVENLVSYVEQGGGLAGIHAATDSCKGNHRYTETIGGVFDGHPWNARSNVTIVVEDPEHAVIKPVFEGMEQFQIQDEIYQFAEGTATRDKLRILLNLDPEQSDKPKGKPKREKGDLPVSWVQSVGKGRVFYSSLGHNDEVYWNPLVLKHYLAGLQFALGDLKADTTPSAEIDLPNLPKK</sequence>
<evidence type="ECO:0000256" key="1">
    <source>
        <dbReference type="SAM" id="SignalP"/>
    </source>
</evidence>
<evidence type="ECO:0000259" key="2">
    <source>
        <dbReference type="Pfam" id="PF06283"/>
    </source>
</evidence>
<protein>
    <recommendedName>
        <fullName evidence="2">ThuA-like domain-containing protein</fullName>
    </recommendedName>
</protein>
<name>A0A918TUH2_9BACT</name>
<reference evidence="3" key="2">
    <citation type="submission" date="2020-09" db="EMBL/GenBank/DDBJ databases">
        <authorList>
            <person name="Sun Q."/>
            <person name="Kim S."/>
        </authorList>
    </citation>
    <scope>NUCLEOTIDE SEQUENCE</scope>
    <source>
        <strain evidence="3">KCTC 12988</strain>
    </source>
</reference>
<dbReference type="InterPro" id="IPR029062">
    <property type="entry name" value="Class_I_gatase-like"/>
</dbReference>
<dbReference type="InterPro" id="IPR029010">
    <property type="entry name" value="ThuA-like"/>
</dbReference>
<feature type="domain" description="ThuA-like" evidence="2">
    <location>
        <begin position="60"/>
        <end position="306"/>
    </location>
</feature>